<reference evidence="2 3" key="1">
    <citation type="journal article" date="2019" name="Sci. Rep.">
        <title>Orb-weaving spider Araneus ventricosus genome elucidates the spidroin gene catalogue.</title>
        <authorList>
            <person name="Kono N."/>
            <person name="Nakamura H."/>
            <person name="Ohtoshi R."/>
            <person name="Moran D.A.P."/>
            <person name="Shinohara A."/>
            <person name="Yoshida Y."/>
            <person name="Fujiwara M."/>
            <person name="Mori M."/>
            <person name="Tomita M."/>
            <person name="Arakawa K."/>
        </authorList>
    </citation>
    <scope>NUCLEOTIDE SEQUENCE [LARGE SCALE GENOMIC DNA]</scope>
</reference>
<evidence type="ECO:0000313" key="3">
    <source>
        <dbReference type="Proteomes" id="UP000499080"/>
    </source>
</evidence>
<proteinExistence type="predicted"/>
<evidence type="ECO:0000313" key="2">
    <source>
        <dbReference type="EMBL" id="GBO12672.1"/>
    </source>
</evidence>
<feature type="domain" description="Integrase zinc-binding" evidence="1">
    <location>
        <begin position="85"/>
        <end position="136"/>
    </location>
</feature>
<dbReference type="Proteomes" id="UP000499080">
    <property type="component" value="Unassembled WGS sequence"/>
</dbReference>
<sequence>MGWEFDYEIEHRAENRMQHVDALSRHPIMIISNNTLSAKLKKVQNEDINIQTLKSFLEKNEAEEFVERKGMLYKYLNGRELIVAPKEMQVELMKLAHENGHFSVAKTKEIVKQEFFIPNLTNIVNNAIVNCVPCLR</sequence>
<dbReference type="EMBL" id="BGPR01037145">
    <property type="protein sequence ID" value="GBO12672.1"/>
    <property type="molecule type" value="Genomic_DNA"/>
</dbReference>
<dbReference type="Gene3D" id="1.10.340.70">
    <property type="match status" value="1"/>
</dbReference>
<dbReference type="OrthoDB" id="3863715at2759"/>
<comment type="caution">
    <text evidence="2">The sequence shown here is derived from an EMBL/GenBank/DDBJ whole genome shotgun (WGS) entry which is preliminary data.</text>
</comment>
<accession>A0A4Y2UKC6</accession>
<dbReference type="InterPro" id="IPR041588">
    <property type="entry name" value="Integrase_H2C2"/>
</dbReference>
<organism evidence="2 3">
    <name type="scientific">Araneus ventricosus</name>
    <name type="common">Orbweaver spider</name>
    <name type="synonym">Epeira ventricosa</name>
    <dbReference type="NCBI Taxonomy" id="182803"/>
    <lineage>
        <taxon>Eukaryota</taxon>
        <taxon>Metazoa</taxon>
        <taxon>Ecdysozoa</taxon>
        <taxon>Arthropoda</taxon>
        <taxon>Chelicerata</taxon>
        <taxon>Arachnida</taxon>
        <taxon>Araneae</taxon>
        <taxon>Araneomorphae</taxon>
        <taxon>Entelegynae</taxon>
        <taxon>Araneoidea</taxon>
        <taxon>Araneidae</taxon>
        <taxon>Araneus</taxon>
    </lineage>
</organism>
<name>A0A4Y2UKC6_ARAVE</name>
<gene>
    <name evidence="2" type="ORF">AVEN_275615_1</name>
</gene>
<dbReference type="AlphaFoldDB" id="A0A4Y2UKC6"/>
<keyword evidence="3" id="KW-1185">Reference proteome</keyword>
<dbReference type="Pfam" id="PF17921">
    <property type="entry name" value="Integrase_H2C2"/>
    <property type="match status" value="1"/>
</dbReference>
<protein>
    <recommendedName>
        <fullName evidence="1">Integrase zinc-binding domain-containing protein</fullName>
    </recommendedName>
</protein>
<evidence type="ECO:0000259" key="1">
    <source>
        <dbReference type="Pfam" id="PF17921"/>
    </source>
</evidence>